<protein>
    <submittedName>
        <fullName evidence="1">Uncharacterized protein</fullName>
    </submittedName>
</protein>
<organism evidence="1 2">
    <name type="scientific">Desmophyllum pertusum</name>
    <dbReference type="NCBI Taxonomy" id="174260"/>
    <lineage>
        <taxon>Eukaryota</taxon>
        <taxon>Metazoa</taxon>
        <taxon>Cnidaria</taxon>
        <taxon>Anthozoa</taxon>
        <taxon>Hexacorallia</taxon>
        <taxon>Scleractinia</taxon>
        <taxon>Caryophylliina</taxon>
        <taxon>Caryophylliidae</taxon>
        <taxon>Desmophyllum</taxon>
    </lineage>
</organism>
<proteinExistence type="predicted"/>
<dbReference type="EMBL" id="MU826842">
    <property type="protein sequence ID" value="KAJ7371804.1"/>
    <property type="molecule type" value="Genomic_DNA"/>
</dbReference>
<dbReference type="Proteomes" id="UP001163046">
    <property type="component" value="Unassembled WGS sequence"/>
</dbReference>
<comment type="caution">
    <text evidence="1">The sequence shown here is derived from an EMBL/GenBank/DDBJ whole genome shotgun (WGS) entry which is preliminary data.</text>
</comment>
<evidence type="ECO:0000313" key="1">
    <source>
        <dbReference type="EMBL" id="KAJ7371804.1"/>
    </source>
</evidence>
<evidence type="ECO:0000313" key="2">
    <source>
        <dbReference type="Proteomes" id="UP001163046"/>
    </source>
</evidence>
<dbReference type="AlphaFoldDB" id="A0A9X0CSG3"/>
<sequence length="195" mass="21869">MLFCLHGLLTMNNRLNLAAHGINCADTRCVLPFCVNLKLTTWHNNAPQNRNHHTSEEEDCKEVFPTQSGVLDHATEQQLLQELDEFQRIVESQKCDDPEFQSSFIEYLGIIPPNGNPLLAHTGQDDFQLRASKATASCNWNKAGNQLVPHATNNYVPTLDMEVETSTSLSTDAERLVPLESPFQNLLKTLHISVT</sequence>
<keyword evidence="2" id="KW-1185">Reference proteome</keyword>
<name>A0A9X0CSG3_9CNID</name>
<reference evidence="1" key="1">
    <citation type="submission" date="2023-01" db="EMBL/GenBank/DDBJ databases">
        <title>Genome assembly of the deep-sea coral Lophelia pertusa.</title>
        <authorList>
            <person name="Herrera S."/>
            <person name="Cordes E."/>
        </authorList>
    </citation>
    <scope>NUCLEOTIDE SEQUENCE</scope>
    <source>
        <strain evidence="1">USNM1676648</strain>
        <tissue evidence="1">Polyp</tissue>
    </source>
</reference>
<accession>A0A9X0CSG3</accession>
<gene>
    <name evidence="1" type="ORF">OS493_023145</name>
</gene>